<dbReference type="EMBL" id="DYWI01000203">
    <property type="protein sequence ID" value="HJF66527.1"/>
    <property type="molecule type" value="Genomic_DNA"/>
</dbReference>
<evidence type="ECO:0000313" key="2">
    <source>
        <dbReference type="EMBL" id="HJF66527.1"/>
    </source>
</evidence>
<evidence type="ECO:0000256" key="1">
    <source>
        <dbReference type="SAM" id="Phobius"/>
    </source>
</evidence>
<evidence type="ECO:0000313" key="3">
    <source>
        <dbReference type="Proteomes" id="UP000786989"/>
    </source>
</evidence>
<feature type="transmembrane region" description="Helical" evidence="1">
    <location>
        <begin position="71"/>
        <end position="88"/>
    </location>
</feature>
<protein>
    <submittedName>
        <fullName evidence="2">Uncharacterized protein</fullName>
    </submittedName>
</protein>
<name>A0A9D3A299_9ACTN</name>
<accession>A0A9D3A299</accession>
<sequence length="163" mass="17597">MHLLVLRLKKYGAFDACLLVAALALFAINEHLVKPAALSTAFASGVLANGGALAAGLSFAKAVVLGHLNDFLGGFAFLAYTNLLIALVQPRYRICRFSVALVYIFCCGLFWEYAAPLFVPDSVSDPWDVLAYCMGGAAYWGACIVRRHVRMDAHASHSSARKL</sequence>
<dbReference type="Proteomes" id="UP000786989">
    <property type="component" value="Unassembled WGS sequence"/>
</dbReference>
<comment type="caution">
    <text evidence="2">The sequence shown here is derived from an EMBL/GenBank/DDBJ whole genome shotgun (WGS) entry which is preliminary data.</text>
</comment>
<feature type="transmembrane region" description="Helical" evidence="1">
    <location>
        <begin position="36"/>
        <end position="59"/>
    </location>
</feature>
<keyword evidence="1" id="KW-0812">Transmembrane</keyword>
<reference evidence="2" key="2">
    <citation type="submission" date="2021-09" db="EMBL/GenBank/DDBJ databases">
        <authorList>
            <person name="Gilroy R."/>
        </authorList>
    </citation>
    <scope>NUCLEOTIDE SEQUENCE</scope>
    <source>
        <strain evidence="2">ChiGjej6B6-11269</strain>
    </source>
</reference>
<organism evidence="2 3">
    <name type="scientific">Slackia equolifaciens</name>
    <dbReference type="NCBI Taxonomy" id="498718"/>
    <lineage>
        <taxon>Bacteria</taxon>
        <taxon>Bacillati</taxon>
        <taxon>Actinomycetota</taxon>
        <taxon>Coriobacteriia</taxon>
        <taxon>Eggerthellales</taxon>
        <taxon>Eggerthellaceae</taxon>
        <taxon>Slackia</taxon>
    </lineage>
</organism>
<gene>
    <name evidence="2" type="ORF">K8U77_10510</name>
</gene>
<keyword evidence="1" id="KW-0472">Membrane</keyword>
<feature type="transmembrane region" description="Helical" evidence="1">
    <location>
        <begin position="95"/>
        <end position="114"/>
    </location>
</feature>
<proteinExistence type="predicted"/>
<feature type="transmembrane region" description="Helical" evidence="1">
    <location>
        <begin position="126"/>
        <end position="145"/>
    </location>
</feature>
<keyword evidence="1" id="KW-1133">Transmembrane helix</keyword>
<dbReference type="AlphaFoldDB" id="A0A9D3A299"/>
<reference evidence="2" key="1">
    <citation type="journal article" date="2021" name="PeerJ">
        <title>Extensive microbial diversity within the chicken gut microbiome revealed by metagenomics and culture.</title>
        <authorList>
            <person name="Gilroy R."/>
            <person name="Ravi A."/>
            <person name="Getino M."/>
            <person name="Pursley I."/>
            <person name="Horton D.L."/>
            <person name="Alikhan N.F."/>
            <person name="Baker D."/>
            <person name="Gharbi K."/>
            <person name="Hall N."/>
            <person name="Watson M."/>
            <person name="Adriaenssens E.M."/>
            <person name="Foster-Nyarko E."/>
            <person name="Jarju S."/>
            <person name="Secka A."/>
            <person name="Antonio M."/>
            <person name="Oren A."/>
            <person name="Chaudhuri R.R."/>
            <person name="La Ragione R."/>
            <person name="Hildebrand F."/>
            <person name="Pallen M.J."/>
        </authorList>
    </citation>
    <scope>NUCLEOTIDE SEQUENCE</scope>
    <source>
        <strain evidence="2">ChiGjej6B6-11269</strain>
    </source>
</reference>
<feature type="transmembrane region" description="Helical" evidence="1">
    <location>
        <begin position="12"/>
        <end position="29"/>
    </location>
</feature>